<proteinExistence type="predicted"/>
<evidence type="ECO:0000313" key="2">
    <source>
        <dbReference type="Proteomes" id="UP000183255"/>
    </source>
</evidence>
<protein>
    <submittedName>
        <fullName evidence="1">Uncharacterized protein</fullName>
    </submittedName>
</protein>
<reference evidence="1 2" key="1">
    <citation type="submission" date="2016-10" db="EMBL/GenBank/DDBJ databases">
        <authorList>
            <person name="de Groot N.N."/>
        </authorList>
    </citation>
    <scope>NUCLEOTIDE SEQUENCE [LARGE SCALE GENOMIC DNA]</scope>
    <source>
        <strain evidence="1 2">CGMCC 1.5058</strain>
    </source>
</reference>
<sequence>MMHDGCNGSFANGAEVVAKVRFMGFAEQMIPMALQISCVECGKEFEMETFEDQCPHCGMVYGVTPCHAFDAANVMPAGIGY</sequence>
<name>A0A1G8FS48_9CLOT</name>
<dbReference type="RefSeq" id="WP_207638279.1">
    <property type="nucleotide sequence ID" value="NZ_DAMANS010000003.1"/>
</dbReference>
<organism evidence="1 2">
    <name type="scientific">Proteiniclasticum ruminis</name>
    <dbReference type="NCBI Taxonomy" id="398199"/>
    <lineage>
        <taxon>Bacteria</taxon>
        <taxon>Bacillati</taxon>
        <taxon>Bacillota</taxon>
        <taxon>Clostridia</taxon>
        <taxon>Eubacteriales</taxon>
        <taxon>Clostridiaceae</taxon>
        <taxon>Proteiniclasticum</taxon>
    </lineage>
</organism>
<evidence type="ECO:0000313" key="1">
    <source>
        <dbReference type="EMBL" id="SDH84937.1"/>
    </source>
</evidence>
<dbReference type="EMBL" id="FNDZ01000001">
    <property type="protein sequence ID" value="SDH84937.1"/>
    <property type="molecule type" value="Genomic_DNA"/>
</dbReference>
<gene>
    <name evidence="1" type="ORF">SAMN05421804_10119</name>
</gene>
<dbReference type="AlphaFoldDB" id="A0A1G8FS48"/>
<dbReference type="Proteomes" id="UP000183255">
    <property type="component" value="Unassembled WGS sequence"/>
</dbReference>
<accession>A0A1G8FS48</accession>